<dbReference type="AlphaFoldDB" id="A0A6C0DM55"/>
<dbReference type="EMBL" id="MN739643">
    <property type="protein sequence ID" value="QHT17663.1"/>
    <property type="molecule type" value="Genomic_DNA"/>
</dbReference>
<evidence type="ECO:0000313" key="1">
    <source>
        <dbReference type="EMBL" id="QHT17663.1"/>
    </source>
</evidence>
<reference evidence="1" key="1">
    <citation type="journal article" date="2020" name="Nature">
        <title>Giant virus diversity and host interactions through global metagenomics.</title>
        <authorList>
            <person name="Schulz F."/>
            <person name="Roux S."/>
            <person name="Paez-Espino D."/>
            <person name="Jungbluth S."/>
            <person name="Walsh D.A."/>
            <person name="Denef V.J."/>
            <person name="McMahon K.D."/>
            <person name="Konstantinidis K.T."/>
            <person name="Eloe-Fadrosh E.A."/>
            <person name="Kyrpides N.C."/>
            <person name="Woyke T."/>
        </authorList>
    </citation>
    <scope>NUCLEOTIDE SEQUENCE</scope>
    <source>
        <strain evidence="1">GVMAG-M-3300023174-30</strain>
    </source>
</reference>
<protein>
    <submittedName>
        <fullName evidence="1">Uncharacterized protein</fullName>
    </submittedName>
</protein>
<sequence length="81" mass="9537">MCNLFKKLGWMILAHNEGKTKKIDLYLESISHLIQQLEHKIHILVDVDKKTDLEITLKNVKIFQKDVNKLFKKPAPKTRKV</sequence>
<accession>A0A6C0DM55</accession>
<organism evidence="1">
    <name type="scientific">viral metagenome</name>
    <dbReference type="NCBI Taxonomy" id="1070528"/>
    <lineage>
        <taxon>unclassified sequences</taxon>
        <taxon>metagenomes</taxon>
        <taxon>organismal metagenomes</taxon>
    </lineage>
</organism>
<proteinExistence type="predicted"/>
<name>A0A6C0DM55_9ZZZZ</name>